<gene>
    <name evidence="2" type="ORF">EVAR_64543_1</name>
</gene>
<comment type="caution">
    <text evidence="2">The sequence shown here is derived from an EMBL/GenBank/DDBJ whole genome shotgun (WGS) entry which is preliminary data.</text>
</comment>
<accession>A0A4C1ZU31</accession>
<organism evidence="2 3">
    <name type="scientific">Eumeta variegata</name>
    <name type="common">Bagworm moth</name>
    <name type="synonym">Eumeta japonica</name>
    <dbReference type="NCBI Taxonomy" id="151549"/>
    <lineage>
        <taxon>Eukaryota</taxon>
        <taxon>Metazoa</taxon>
        <taxon>Ecdysozoa</taxon>
        <taxon>Arthropoda</taxon>
        <taxon>Hexapoda</taxon>
        <taxon>Insecta</taxon>
        <taxon>Pterygota</taxon>
        <taxon>Neoptera</taxon>
        <taxon>Endopterygota</taxon>
        <taxon>Lepidoptera</taxon>
        <taxon>Glossata</taxon>
        <taxon>Ditrysia</taxon>
        <taxon>Tineoidea</taxon>
        <taxon>Psychidae</taxon>
        <taxon>Oiketicinae</taxon>
        <taxon>Eumeta</taxon>
    </lineage>
</organism>
<reference evidence="2 3" key="1">
    <citation type="journal article" date="2019" name="Commun. Biol.">
        <title>The bagworm genome reveals a unique fibroin gene that provides high tensile strength.</title>
        <authorList>
            <person name="Kono N."/>
            <person name="Nakamura H."/>
            <person name="Ohtoshi R."/>
            <person name="Tomita M."/>
            <person name="Numata K."/>
            <person name="Arakawa K."/>
        </authorList>
    </citation>
    <scope>NUCLEOTIDE SEQUENCE [LARGE SCALE GENOMIC DNA]</scope>
</reference>
<dbReference type="Proteomes" id="UP000299102">
    <property type="component" value="Unassembled WGS sequence"/>
</dbReference>
<evidence type="ECO:0000256" key="1">
    <source>
        <dbReference type="SAM" id="MobiDB-lite"/>
    </source>
</evidence>
<evidence type="ECO:0000313" key="3">
    <source>
        <dbReference type="Proteomes" id="UP000299102"/>
    </source>
</evidence>
<keyword evidence="3" id="KW-1185">Reference proteome</keyword>
<feature type="region of interest" description="Disordered" evidence="1">
    <location>
        <begin position="55"/>
        <end position="77"/>
    </location>
</feature>
<name>A0A4C1ZU31_EUMVA</name>
<evidence type="ECO:0000313" key="2">
    <source>
        <dbReference type="EMBL" id="GBP90952.1"/>
    </source>
</evidence>
<sequence>MSEIIYSMPVRLMLRPVALFNINGVLNRTVKIERFHITASVNGGRPRRRFILWSGERAPPSPPAAPRSAPVSEDCTS</sequence>
<dbReference type="AlphaFoldDB" id="A0A4C1ZU31"/>
<protein>
    <submittedName>
        <fullName evidence="2">Uncharacterized protein</fullName>
    </submittedName>
</protein>
<proteinExistence type="predicted"/>
<dbReference type="EMBL" id="BGZK01002128">
    <property type="protein sequence ID" value="GBP90952.1"/>
    <property type="molecule type" value="Genomic_DNA"/>
</dbReference>